<proteinExistence type="predicted"/>
<dbReference type="Proteomes" id="UP000192707">
    <property type="component" value="Unassembled WGS sequence"/>
</dbReference>
<comment type="caution">
    <text evidence="1">The sequence shown here is derived from an EMBL/GenBank/DDBJ whole genome shotgun (WGS) entry which is preliminary data.</text>
</comment>
<protein>
    <submittedName>
        <fullName evidence="1">Uncharacterized protein</fullName>
    </submittedName>
</protein>
<sequence>MFLPRTARLLATDTLVDNQFRERWFGWSDPAEVLAEYARLRGRCGTHLVALAVTADSPFGRAPGVEYAVCKRASEDGAYIRPILDDMHMHRLEALHPQLYARLQQTTSADPETRTVENQVVVPLAVQMIEAVKMSGQMPRELRQMWDALGTGDAISEEAWNQYRIASSVYYVNLSANRPRPEATTGDHERYHAQWVTARTMELLQGWERRPVEVLDMVYAAAAAYPNDFATKFEMMLRIVESELGCGVD</sequence>
<organism evidence="1 2">
    <name type="scientific">Mycobacterium arosiense ATCC BAA-1401 = DSM 45069</name>
    <dbReference type="NCBI Taxonomy" id="1265311"/>
    <lineage>
        <taxon>Bacteria</taxon>
        <taxon>Bacillati</taxon>
        <taxon>Actinomycetota</taxon>
        <taxon>Actinomycetes</taxon>
        <taxon>Mycobacteriales</taxon>
        <taxon>Mycobacteriaceae</taxon>
        <taxon>Mycobacterium</taxon>
        <taxon>Mycobacterium avium complex (MAC)</taxon>
    </lineage>
</organism>
<dbReference type="AlphaFoldDB" id="A0A1W9ZAU2"/>
<reference evidence="1 2" key="1">
    <citation type="submission" date="2016-12" db="EMBL/GenBank/DDBJ databases">
        <title>The new phylogeny of genus Mycobacterium.</title>
        <authorList>
            <person name="Tortoli E."/>
            <person name="Trovato A."/>
            <person name="Cirillo D.M."/>
        </authorList>
    </citation>
    <scope>NUCLEOTIDE SEQUENCE [LARGE SCALE GENOMIC DNA]</scope>
    <source>
        <strain evidence="1 2">DSM 45069</strain>
    </source>
</reference>
<keyword evidence="2" id="KW-1185">Reference proteome</keyword>
<evidence type="ECO:0000313" key="2">
    <source>
        <dbReference type="Proteomes" id="UP000192707"/>
    </source>
</evidence>
<accession>A0A1W9ZAU2</accession>
<name>A0A1W9ZAU2_MYCAI</name>
<dbReference type="EMBL" id="MVHG01000059">
    <property type="protein sequence ID" value="ORA10950.1"/>
    <property type="molecule type" value="Genomic_DNA"/>
</dbReference>
<gene>
    <name evidence="1" type="ORF">BST14_19520</name>
</gene>
<evidence type="ECO:0000313" key="1">
    <source>
        <dbReference type="EMBL" id="ORA10950.1"/>
    </source>
</evidence>